<name>A0A1Y4LAI6_9FIRM</name>
<protein>
    <recommendedName>
        <fullName evidence="4">O-antigen ligase domain-containing protein</fullName>
    </recommendedName>
</protein>
<dbReference type="AlphaFoldDB" id="A0A1Y4LAI6"/>
<sequence>MQKSLRGLEKFFWLYLLFNPILDIVNGLYIWMLTRGYGMEALNYRELTNGGGMTTTPALVVRMVVLLIMVIYILMLRDKQAILTALPMGAAWAMSVLSEFLWTGTANISLDVTFFARFAYNVAVAMVYLNVFRNSELSKDRLIEKIHAYVNGMTIVFSLGILIPYVLGTGYSTYYDRFGARGVRGFYYSGNDITGALMILLPLAIAYFLFIPHRKFTKGRMLFYSLGPSMSIICLMLIGTKTALLAMVGEAAIMVVFALVLAVRGEREMLRRVVMLAVITVIVGFIFNGLSALLNGAGNSLFDKLGQSLDGIRDAAEEEGGSLISGRWNKLAATFADFKAAGPIAWLFGVGRGSQGHIIEMDLFDVGLMYGLFGFVTMTQMYIRYGVQFLMNMVRNFNVLVFGAFISLGITVGYLIVAGHILFTVTSGFFFAFVLVYARLLTTDKNRL</sequence>
<dbReference type="EMBL" id="NFKK01000009">
    <property type="protein sequence ID" value="OUP52509.1"/>
    <property type="molecule type" value="Genomic_DNA"/>
</dbReference>
<evidence type="ECO:0000313" key="3">
    <source>
        <dbReference type="Proteomes" id="UP000195897"/>
    </source>
</evidence>
<feature type="transmembrane region" description="Helical" evidence="1">
    <location>
        <begin position="148"/>
        <end position="167"/>
    </location>
</feature>
<feature type="transmembrane region" description="Helical" evidence="1">
    <location>
        <begin position="52"/>
        <end position="74"/>
    </location>
</feature>
<keyword evidence="1" id="KW-1133">Transmembrane helix</keyword>
<reference evidence="3" key="1">
    <citation type="submission" date="2017-04" db="EMBL/GenBank/DDBJ databases">
        <title>Function of individual gut microbiota members based on whole genome sequencing of pure cultures obtained from chicken caecum.</title>
        <authorList>
            <person name="Medvecky M."/>
            <person name="Cejkova D."/>
            <person name="Polansky O."/>
            <person name="Karasova D."/>
            <person name="Kubasova T."/>
            <person name="Cizek A."/>
            <person name="Rychlik I."/>
        </authorList>
    </citation>
    <scope>NUCLEOTIDE SEQUENCE [LARGE SCALE GENOMIC DNA]</scope>
    <source>
        <strain evidence="3">An180</strain>
    </source>
</reference>
<feature type="transmembrane region" description="Helical" evidence="1">
    <location>
        <begin position="187"/>
        <end position="209"/>
    </location>
</feature>
<keyword evidence="1" id="KW-0812">Transmembrane</keyword>
<dbReference type="Proteomes" id="UP000195897">
    <property type="component" value="Unassembled WGS sequence"/>
</dbReference>
<evidence type="ECO:0000256" key="1">
    <source>
        <dbReference type="SAM" id="Phobius"/>
    </source>
</evidence>
<keyword evidence="1" id="KW-0472">Membrane</keyword>
<feature type="transmembrane region" description="Helical" evidence="1">
    <location>
        <begin position="274"/>
        <end position="294"/>
    </location>
</feature>
<feature type="transmembrane region" description="Helical" evidence="1">
    <location>
        <begin position="12"/>
        <end position="32"/>
    </location>
</feature>
<dbReference type="Pfam" id="PF13425">
    <property type="entry name" value="O-antigen_lig"/>
    <property type="match status" value="1"/>
</dbReference>
<feature type="transmembrane region" description="Helical" evidence="1">
    <location>
        <begin position="397"/>
        <end position="416"/>
    </location>
</feature>
<organism evidence="2 3">
    <name type="scientific">Butyricicoccus pullicaecorum</name>
    <dbReference type="NCBI Taxonomy" id="501571"/>
    <lineage>
        <taxon>Bacteria</taxon>
        <taxon>Bacillati</taxon>
        <taxon>Bacillota</taxon>
        <taxon>Clostridia</taxon>
        <taxon>Eubacteriales</taxon>
        <taxon>Butyricicoccaceae</taxon>
        <taxon>Butyricicoccus</taxon>
    </lineage>
</organism>
<feature type="transmembrane region" description="Helical" evidence="1">
    <location>
        <begin position="81"/>
        <end position="102"/>
    </location>
</feature>
<feature type="transmembrane region" description="Helical" evidence="1">
    <location>
        <begin position="244"/>
        <end position="262"/>
    </location>
</feature>
<proteinExistence type="predicted"/>
<feature type="transmembrane region" description="Helical" evidence="1">
    <location>
        <begin position="367"/>
        <end position="385"/>
    </location>
</feature>
<dbReference type="InterPro" id="IPR049504">
    <property type="entry name" value="O-antigen_lig"/>
</dbReference>
<dbReference type="RefSeq" id="WP_087372981.1">
    <property type="nucleotide sequence ID" value="NZ_NFKK01000009.1"/>
</dbReference>
<feature type="transmembrane region" description="Helical" evidence="1">
    <location>
        <begin position="422"/>
        <end position="442"/>
    </location>
</feature>
<evidence type="ECO:0008006" key="4">
    <source>
        <dbReference type="Google" id="ProtNLM"/>
    </source>
</evidence>
<accession>A0A1Y4LAI6</accession>
<evidence type="ECO:0000313" key="2">
    <source>
        <dbReference type="EMBL" id="OUP52509.1"/>
    </source>
</evidence>
<feature type="transmembrane region" description="Helical" evidence="1">
    <location>
        <begin position="221"/>
        <end position="238"/>
    </location>
</feature>
<comment type="caution">
    <text evidence="2">The sequence shown here is derived from an EMBL/GenBank/DDBJ whole genome shotgun (WGS) entry which is preliminary data.</text>
</comment>
<feature type="transmembrane region" description="Helical" evidence="1">
    <location>
        <begin position="114"/>
        <end position="132"/>
    </location>
</feature>
<gene>
    <name evidence="2" type="ORF">B5F17_08480</name>
</gene>